<dbReference type="RefSeq" id="WP_184556802.1">
    <property type="nucleotide sequence ID" value="NZ_BAAARS010000002.1"/>
</dbReference>
<name>A0A7W9T6W5_9ACTN</name>
<dbReference type="AlphaFoldDB" id="A0A7W9T6W5"/>
<dbReference type="CDD" id="cd03034">
    <property type="entry name" value="ArsC_ArsC"/>
    <property type="match status" value="1"/>
</dbReference>
<keyword evidence="5" id="KW-1185">Reference proteome</keyword>
<reference evidence="4 5" key="1">
    <citation type="submission" date="2020-08" db="EMBL/GenBank/DDBJ databases">
        <title>Genomic Encyclopedia of Type Strains, Phase IV (KMG-IV): sequencing the most valuable type-strain genomes for metagenomic binning, comparative biology and taxonomic classification.</title>
        <authorList>
            <person name="Goeker M."/>
        </authorList>
    </citation>
    <scope>NUCLEOTIDE SEQUENCE [LARGE SCALE GENOMIC DNA]</scope>
    <source>
        <strain evidence="4 5">DSM 43350</strain>
    </source>
</reference>
<comment type="similarity">
    <text evidence="1 3">Belongs to the ArsC family.</text>
</comment>
<protein>
    <submittedName>
        <fullName evidence="4">Arsenate reductase</fullName>
        <ecNumber evidence="4">1.20.4.1</ecNumber>
    </submittedName>
</protein>
<dbReference type="EC" id="1.20.4.1" evidence="4"/>
<gene>
    <name evidence="4" type="ORF">HNR57_001061</name>
</gene>
<evidence type="ECO:0000313" key="4">
    <source>
        <dbReference type="EMBL" id="MBB6075173.1"/>
    </source>
</evidence>
<dbReference type="GO" id="GO:0008794">
    <property type="term" value="F:arsenate reductase (glutaredoxin) activity"/>
    <property type="evidence" value="ECO:0007669"/>
    <property type="project" value="UniProtKB-EC"/>
</dbReference>
<dbReference type="InterPro" id="IPR006659">
    <property type="entry name" value="Arsenate_reductase"/>
</dbReference>
<dbReference type="InterPro" id="IPR006660">
    <property type="entry name" value="Arsenate_reductase-like"/>
</dbReference>
<proteinExistence type="inferred from homology"/>
<dbReference type="EMBL" id="JACHGV010000002">
    <property type="protein sequence ID" value="MBB6075173.1"/>
    <property type="molecule type" value="Genomic_DNA"/>
</dbReference>
<keyword evidence="2 4" id="KW-0560">Oxidoreductase</keyword>
<organism evidence="4 5">
    <name type="scientific">Streptomyces paradoxus</name>
    <dbReference type="NCBI Taxonomy" id="66375"/>
    <lineage>
        <taxon>Bacteria</taxon>
        <taxon>Bacillati</taxon>
        <taxon>Actinomycetota</taxon>
        <taxon>Actinomycetes</taxon>
        <taxon>Kitasatosporales</taxon>
        <taxon>Streptomycetaceae</taxon>
        <taxon>Streptomyces</taxon>
    </lineage>
</organism>
<dbReference type="PANTHER" id="PTHR30041:SF4">
    <property type="entry name" value="ARSENATE REDUCTASE"/>
    <property type="match status" value="1"/>
</dbReference>
<evidence type="ECO:0000256" key="1">
    <source>
        <dbReference type="ARBA" id="ARBA00007198"/>
    </source>
</evidence>
<sequence length="119" mass="13415">MEIWINPACSKCRSALTLLDAEGADYTVRRYLEDVPSEDEIRGVLERLGLEPWDITRTQEADAKELGLKEWPRNAGSRDRWITALAEHPKLIQRPIITADDGTAVVGRTDEAVRDALSR</sequence>
<evidence type="ECO:0000256" key="2">
    <source>
        <dbReference type="ARBA" id="ARBA00023002"/>
    </source>
</evidence>
<dbReference type="InterPro" id="IPR036249">
    <property type="entry name" value="Thioredoxin-like_sf"/>
</dbReference>
<dbReference type="Gene3D" id="3.40.30.10">
    <property type="entry name" value="Glutaredoxin"/>
    <property type="match status" value="1"/>
</dbReference>
<comment type="caution">
    <text evidence="4">The sequence shown here is derived from an EMBL/GenBank/DDBJ whole genome shotgun (WGS) entry which is preliminary data.</text>
</comment>
<accession>A0A7W9T6W5</accession>
<dbReference type="PANTHER" id="PTHR30041">
    <property type="entry name" value="ARSENATE REDUCTASE"/>
    <property type="match status" value="1"/>
</dbReference>
<evidence type="ECO:0000313" key="5">
    <source>
        <dbReference type="Proteomes" id="UP000591537"/>
    </source>
</evidence>
<dbReference type="SUPFAM" id="SSF52833">
    <property type="entry name" value="Thioredoxin-like"/>
    <property type="match status" value="1"/>
</dbReference>
<dbReference type="Proteomes" id="UP000591537">
    <property type="component" value="Unassembled WGS sequence"/>
</dbReference>
<dbReference type="PROSITE" id="PS51353">
    <property type="entry name" value="ARSC"/>
    <property type="match status" value="1"/>
</dbReference>
<evidence type="ECO:0000256" key="3">
    <source>
        <dbReference type="PROSITE-ProRule" id="PRU01282"/>
    </source>
</evidence>
<dbReference type="Pfam" id="PF03960">
    <property type="entry name" value="ArsC"/>
    <property type="match status" value="1"/>
</dbReference>